<evidence type="ECO:0000313" key="1">
    <source>
        <dbReference type="EMBL" id="KWV89796.1"/>
    </source>
</evidence>
<protein>
    <submittedName>
        <fullName evidence="1">Uncharacterized protein</fullName>
    </submittedName>
</protein>
<comment type="caution">
    <text evidence="1">The sequence shown here is derived from an EMBL/GenBank/DDBJ whole genome shotgun (WGS) entry which is preliminary data.</text>
</comment>
<dbReference type="AlphaFoldDB" id="A0A109LLL0"/>
<organism evidence="1 2">
    <name type="scientific">Pseudomonas fluorescens</name>
    <dbReference type="NCBI Taxonomy" id="294"/>
    <lineage>
        <taxon>Bacteria</taxon>
        <taxon>Pseudomonadati</taxon>
        <taxon>Pseudomonadota</taxon>
        <taxon>Gammaproteobacteria</taxon>
        <taxon>Pseudomonadales</taxon>
        <taxon>Pseudomonadaceae</taxon>
        <taxon>Pseudomonas</taxon>
    </lineage>
</organism>
<proteinExistence type="predicted"/>
<name>A0A109LLL0_PSEFL</name>
<gene>
    <name evidence="1" type="ORF">PFLmoz3_00541</name>
</gene>
<reference evidence="1 2" key="1">
    <citation type="submission" date="2015-05" db="EMBL/GenBank/DDBJ databases">
        <title>A genomic and transcriptomic approach to investigate the blue pigment phenotype in Pseudomonas fluorescens.</title>
        <authorList>
            <person name="Andreani N.A."/>
            <person name="Cardazzo B."/>
        </authorList>
    </citation>
    <scope>NUCLEOTIDE SEQUENCE [LARGE SCALE GENOMIC DNA]</scope>
    <source>
        <strain evidence="1 2">Ps_22</strain>
    </source>
</reference>
<evidence type="ECO:0000313" key="2">
    <source>
        <dbReference type="Proteomes" id="UP000061348"/>
    </source>
</evidence>
<dbReference type="EMBL" id="LCYA01000014">
    <property type="protein sequence ID" value="KWV89796.1"/>
    <property type="molecule type" value="Genomic_DNA"/>
</dbReference>
<sequence length="122" mass="13221">MQGVKSALVAHAAVGGAKNIRYQHRQPRAGLCHRGSGVPARTVLVLLGGLGLGRADASLELLFEERHPRFDHAASCQQRLLVPRIELYGLGLLLDGPPRQVPGLLLLGFQVLGLLFAFEQRQ</sequence>
<accession>A0A109LLL0</accession>
<dbReference type="Proteomes" id="UP000061348">
    <property type="component" value="Unassembled WGS sequence"/>
</dbReference>